<comment type="caution">
    <text evidence="1">The sequence shown here is derived from an EMBL/GenBank/DDBJ whole genome shotgun (WGS) entry which is preliminary data.</text>
</comment>
<accession>A0AA39JNJ5</accession>
<name>A0AA39JNJ5_9AGAR</name>
<organism evidence="1 2">
    <name type="scientific">Armillaria borealis</name>
    <dbReference type="NCBI Taxonomy" id="47425"/>
    <lineage>
        <taxon>Eukaryota</taxon>
        <taxon>Fungi</taxon>
        <taxon>Dikarya</taxon>
        <taxon>Basidiomycota</taxon>
        <taxon>Agaricomycotina</taxon>
        <taxon>Agaricomycetes</taxon>
        <taxon>Agaricomycetidae</taxon>
        <taxon>Agaricales</taxon>
        <taxon>Marasmiineae</taxon>
        <taxon>Physalacriaceae</taxon>
        <taxon>Armillaria</taxon>
    </lineage>
</organism>
<gene>
    <name evidence="1" type="ORF">EV421DRAFT_1795533</name>
</gene>
<proteinExistence type="predicted"/>
<evidence type="ECO:0000313" key="2">
    <source>
        <dbReference type="Proteomes" id="UP001175226"/>
    </source>
</evidence>
<protein>
    <submittedName>
        <fullName evidence="1">Uncharacterized protein</fullName>
    </submittedName>
</protein>
<evidence type="ECO:0000313" key="1">
    <source>
        <dbReference type="EMBL" id="KAK0445913.1"/>
    </source>
</evidence>
<dbReference type="EMBL" id="JAUEPT010000015">
    <property type="protein sequence ID" value="KAK0445913.1"/>
    <property type="molecule type" value="Genomic_DNA"/>
</dbReference>
<reference evidence="1" key="1">
    <citation type="submission" date="2023-06" db="EMBL/GenBank/DDBJ databases">
        <authorList>
            <consortium name="Lawrence Berkeley National Laboratory"/>
            <person name="Ahrendt S."/>
            <person name="Sahu N."/>
            <person name="Indic B."/>
            <person name="Wong-Bajracharya J."/>
            <person name="Merenyi Z."/>
            <person name="Ke H.-M."/>
            <person name="Monk M."/>
            <person name="Kocsube S."/>
            <person name="Drula E."/>
            <person name="Lipzen A."/>
            <person name="Balint B."/>
            <person name="Henrissat B."/>
            <person name="Andreopoulos B."/>
            <person name="Martin F.M."/>
            <person name="Harder C.B."/>
            <person name="Rigling D."/>
            <person name="Ford K.L."/>
            <person name="Foster G.D."/>
            <person name="Pangilinan J."/>
            <person name="Papanicolaou A."/>
            <person name="Barry K."/>
            <person name="LaButti K."/>
            <person name="Viragh M."/>
            <person name="Koriabine M."/>
            <person name="Yan M."/>
            <person name="Riley R."/>
            <person name="Champramary S."/>
            <person name="Plett K.L."/>
            <person name="Tsai I.J."/>
            <person name="Slot J."/>
            <person name="Sipos G."/>
            <person name="Plett J."/>
            <person name="Nagy L.G."/>
            <person name="Grigoriev I.V."/>
        </authorList>
    </citation>
    <scope>NUCLEOTIDE SEQUENCE</scope>
    <source>
        <strain evidence="1">FPL87.14</strain>
    </source>
</reference>
<keyword evidence="2" id="KW-1185">Reference proteome</keyword>
<dbReference type="AlphaFoldDB" id="A0AA39JNJ5"/>
<dbReference type="Proteomes" id="UP001175226">
    <property type="component" value="Unassembled WGS sequence"/>
</dbReference>
<sequence length="82" mass="9188">MRIRAVLAHAPGALVVTAQCDLDLNLNLNLIVGEGFSYLSLMITDDGAIFLIERSMLYTQLLSLYRYWALFLSHTIVLTARS</sequence>